<comment type="caution">
    <text evidence="1">The sequence shown here is derived from an EMBL/GenBank/DDBJ whole genome shotgun (WGS) entry which is preliminary data.</text>
</comment>
<name>A0A1S8TA01_9CLOT</name>
<evidence type="ECO:0000313" key="2">
    <source>
        <dbReference type="Proteomes" id="UP000190890"/>
    </source>
</evidence>
<protein>
    <submittedName>
        <fullName evidence="1">Uncharacterized protein</fullName>
    </submittedName>
</protein>
<keyword evidence="2" id="KW-1185">Reference proteome</keyword>
<organism evidence="1 2">
    <name type="scientific">Clostridium puniceum</name>
    <dbReference type="NCBI Taxonomy" id="29367"/>
    <lineage>
        <taxon>Bacteria</taxon>
        <taxon>Bacillati</taxon>
        <taxon>Bacillota</taxon>
        <taxon>Clostridia</taxon>
        <taxon>Eubacteriales</taxon>
        <taxon>Clostridiaceae</taxon>
        <taxon>Clostridium</taxon>
    </lineage>
</organism>
<dbReference type="AlphaFoldDB" id="A0A1S8TA01"/>
<reference evidence="1 2" key="1">
    <citation type="submission" date="2016-05" db="EMBL/GenBank/DDBJ databases">
        <title>Microbial solvent formation.</title>
        <authorList>
            <person name="Poehlein A."/>
            <person name="Montoya Solano J.D."/>
            <person name="Flitsch S."/>
            <person name="Krabben P."/>
            <person name="Duerre P."/>
            <person name="Daniel R."/>
        </authorList>
    </citation>
    <scope>NUCLEOTIDE SEQUENCE [LARGE SCALE GENOMIC DNA]</scope>
    <source>
        <strain evidence="1 2">DSM 2619</strain>
    </source>
</reference>
<dbReference type="Proteomes" id="UP000190890">
    <property type="component" value="Unassembled WGS sequence"/>
</dbReference>
<dbReference type="STRING" id="29367.CLPUN_38500"/>
<proteinExistence type="predicted"/>
<dbReference type="RefSeq" id="WP_242954194.1">
    <property type="nucleotide sequence ID" value="NZ_LZZM01000198.1"/>
</dbReference>
<dbReference type="EMBL" id="LZZM01000198">
    <property type="protein sequence ID" value="OOM74502.1"/>
    <property type="molecule type" value="Genomic_DNA"/>
</dbReference>
<gene>
    <name evidence="1" type="ORF">CLPUN_38500</name>
</gene>
<sequence>MRNIFFHEDDYCQIEILPKENYNYCIAQCSNIEDFANNHMDADGCGYTDIYIRNNNQIPLSTLNLSKDYLKKCMENILPKFDRVETGYSSYRIEAKNTCAYGFNENITVFFDYDENDIIQNIWLTLDIYEKNDITNTEKLLHKLSETLELLLVDWGWSEAYLLTETEPIVQYLRRRENIFNS</sequence>
<accession>A0A1S8TA01</accession>
<evidence type="ECO:0000313" key="1">
    <source>
        <dbReference type="EMBL" id="OOM74502.1"/>
    </source>
</evidence>